<dbReference type="InterPro" id="IPR040442">
    <property type="entry name" value="Pyrv_kinase-like_dom_sf"/>
</dbReference>
<dbReference type="InterPro" id="IPR005000">
    <property type="entry name" value="Aldolase/citrate-lyase_domain"/>
</dbReference>
<evidence type="ECO:0000313" key="9">
    <source>
        <dbReference type="Proteomes" id="UP000045285"/>
    </source>
</evidence>
<dbReference type="SUPFAM" id="SSF51621">
    <property type="entry name" value="Phosphoenolpyruvate/pyruvate domain"/>
    <property type="match status" value="1"/>
</dbReference>
<evidence type="ECO:0000256" key="2">
    <source>
        <dbReference type="ARBA" id="ARBA00005568"/>
    </source>
</evidence>
<feature type="binding site" evidence="5">
    <location>
        <position position="122"/>
    </location>
    <ligand>
        <name>substrate</name>
    </ligand>
</feature>
<evidence type="ECO:0000256" key="3">
    <source>
        <dbReference type="ARBA" id="ARBA00022723"/>
    </source>
</evidence>
<feature type="domain" description="HpcH/HpaI aldolase/citrate lyase" evidence="7">
    <location>
        <begin position="15"/>
        <end position="215"/>
    </location>
</feature>
<proteinExistence type="inferred from homology"/>
<dbReference type="GO" id="GO:0003824">
    <property type="term" value="F:catalytic activity"/>
    <property type="evidence" value="ECO:0007669"/>
    <property type="project" value="InterPro"/>
</dbReference>
<evidence type="ECO:0000256" key="6">
    <source>
        <dbReference type="PIRSR" id="PIRSR015582-2"/>
    </source>
</evidence>
<comment type="similarity">
    <text evidence="2">Belongs to the HpcH/HpaI aldolase family.</text>
</comment>
<dbReference type="GO" id="GO:0000287">
    <property type="term" value="F:magnesium ion binding"/>
    <property type="evidence" value="ECO:0007669"/>
    <property type="project" value="TreeGrafter"/>
</dbReference>
<name>A0A090F3P9_MESPL</name>
<keyword evidence="9" id="KW-1185">Reference proteome</keyword>
<dbReference type="EMBL" id="CCMZ01000007">
    <property type="protein sequence ID" value="CDX13867.1"/>
    <property type="molecule type" value="Genomic_DNA"/>
</dbReference>
<protein>
    <submittedName>
        <fullName evidence="8">HpcH/HpaI aldolase</fullName>
    </submittedName>
</protein>
<sequence>MSPQGTQRRPLVAPLFVPADRPERFDKADRSGADAVIVDLEDAVAPAAKDGARSNLRQVLDLHNPAYVRVNAADSNWHSEDIAALKALGLRRLCLPKAESPVTLDAIVQSLGDDVEIIALIETARGLEAAAALADHSHVATLAFGPADFALDLGVAASEALKAHAMMRLAIASRAADKALPLDGPSFEVTDTARLTLECRQALDHGAGGKLCIHPAQTAHVIAAFRPSAEQLRWAQRVVDAAQDSAARLVDGRMIDAPIIAQARALLLKGHSQSSEGV</sequence>
<dbReference type="PANTHER" id="PTHR32308">
    <property type="entry name" value="LYASE BETA SUBUNIT, PUTATIVE (AFU_ORTHOLOGUE AFUA_4G13030)-RELATED"/>
    <property type="match status" value="1"/>
</dbReference>
<keyword evidence="3 6" id="KW-0479">Metal-binding</keyword>
<evidence type="ECO:0000259" key="7">
    <source>
        <dbReference type="Pfam" id="PF03328"/>
    </source>
</evidence>
<evidence type="ECO:0000256" key="4">
    <source>
        <dbReference type="ARBA" id="ARBA00022842"/>
    </source>
</evidence>
<feature type="binding site" evidence="6">
    <location>
        <position position="148"/>
    </location>
    <ligand>
        <name>Mg(2+)</name>
        <dbReference type="ChEBI" id="CHEBI:18420"/>
    </ligand>
</feature>
<organism evidence="8 9">
    <name type="scientific">Mesorhizobium plurifarium</name>
    <dbReference type="NCBI Taxonomy" id="69974"/>
    <lineage>
        <taxon>Bacteria</taxon>
        <taxon>Pseudomonadati</taxon>
        <taxon>Pseudomonadota</taxon>
        <taxon>Alphaproteobacteria</taxon>
        <taxon>Hyphomicrobiales</taxon>
        <taxon>Phyllobacteriaceae</taxon>
        <taxon>Mesorhizobium</taxon>
    </lineage>
</organism>
<dbReference type="Gene3D" id="3.20.20.60">
    <property type="entry name" value="Phosphoenolpyruvate-binding domains"/>
    <property type="match status" value="1"/>
</dbReference>
<evidence type="ECO:0000256" key="1">
    <source>
        <dbReference type="ARBA" id="ARBA00001946"/>
    </source>
</evidence>
<dbReference type="InterPro" id="IPR015813">
    <property type="entry name" value="Pyrv/PenolPyrv_kinase-like_dom"/>
</dbReference>
<keyword evidence="4 6" id="KW-0460">Magnesium</keyword>
<dbReference type="GO" id="GO:0006107">
    <property type="term" value="P:oxaloacetate metabolic process"/>
    <property type="evidence" value="ECO:0007669"/>
    <property type="project" value="TreeGrafter"/>
</dbReference>
<evidence type="ECO:0000256" key="5">
    <source>
        <dbReference type="PIRSR" id="PIRSR015582-1"/>
    </source>
</evidence>
<dbReference type="InterPro" id="IPR011206">
    <property type="entry name" value="Citrate_lyase_beta/mcl1/mcl2"/>
</dbReference>
<comment type="cofactor">
    <cofactor evidence="1">
        <name>Mg(2+)</name>
        <dbReference type="ChEBI" id="CHEBI:18420"/>
    </cofactor>
</comment>
<dbReference type="PIRSF" id="PIRSF015582">
    <property type="entry name" value="Cit_lyase_B"/>
    <property type="match status" value="1"/>
</dbReference>
<dbReference type="AlphaFoldDB" id="A0A090F3P9"/>
<feature type="binding site" evidence="6">
    <location>
        <position position="122"/>
    </location>
    <ligand>
        <name>Mg(2+)</name>
        <dbReference type="ChEBI" id="CHEBI:18420"/>
    </ligand>
</feature>
<feature type="binding site" evidence="5">
    <location>
        <position position="69"/>
    </location>
    <ligand>
        <name>substrate</name>
    </ligand>
</feature>
<gene>
    <name evidence="8" type="ORF">MPL3356_150102</name>
</gene>
<accession>A0A090F3P9</accession>
<evidence type="ECO:0000313" key="8">
    <source>
        <dbReference type="EMBL" id="CDX13867.1"/>
    </source>
</evidence>
<dbReference type="PANTHER" id="PTHR32308:SF10">
    <property type="entry name" value="CITRATE LYASE SUBUNIT BETA"/>
    <property type="match status" value="1"/>
</dbReference>
<dbReference type="Pfam" id="PF03328">
    <property type="entry name" value="HpcH_HpaI"/>
    <property type="match status" value="1"/>
</dbReference>
<dbReference type="Proteomes" id="UP000045285">
    <property type="component" value="Unassembled WGS sequence"/>
</dbReference>
<reference evidence="9" key="1">
    <citation type="submission" date="2014-08" db="EMBL/GenBank/DDBJ databases">
        <authorList>
            <person name="Moulin L."/>
        </authorList>
    </citation>
    <scope>NUCLEOTIDE SEQUENCE [LARGE SCALE GENOMIC DNA]</scope>
</reference>